<evidence type="ECO:0000313" key="3">
    <source>
        <dbReference type="Proteomes" id="UP000006701"/>
    </source>
</evidence>
<proteinExistence type="predicted"/>
<accession>A1CPU6</accession>
<dbReference type="EMBL" id="DS027059">
    <property type="protein sequence ID" value="EAW07667.1"/>
    <property type="molecule type" value="Genomic_DNA"/>
</dbReference>
<protein>
    <submittedName>
        <fullName evidence="2">Uncharacterized protein</fullName>
    </submittedName>
</protein>
<keyword evidence="3" id="KW-1185">Reference proteome</keyword>
<dbReference type="Proteomes" id="UP000006701">
    <property type="component" value="Unassembled WGS sequence"/>
</dbReference>
<evidence type="ECO:0000313" key="2">
    <source>
        <dbReference type="EMBL" id="EAW07667.1"/>
    </source>
</evidence>
<sequence length="108" mass="12342">MSKFRSQRKKNARPIASEDPWRVDVPFGPPPMSSSPSGRIGRIRNTLSKLSPSARAEKELLKEKSKCKVPLTERNIDTLVTRQLFSEACHPQQHTELQISAWLERLAY</sequence>
<dbReference type="KEGG" id="act:ACLA_023820"/>
<dbReference type="OMA" id="EACYPEK"/>
<feature type="compositionally biased region" description="Basic residues" evidence="1">
    <location>
        <begin position="1"/>
        <end position="12"/>
    </location>
</feature>
<dbReference type="VEuPathDB" id="FungiDB:ACLA_023820"/>
<dbReference type="HOGENOM" id="CLU_140463_0_0_1"/>
<dbReference type="GeneID" id="4701788"/>
<gene>
    <name evidence="2" type="ORF">ACLA_023820</name>
</gene>
<evidence type="ECO:0000256" key="1">
    <source>
        <dbReference type="SAM" id="MobiDB-lite"/>
    </source>
</evidence>
<organism evidence="2 3">
    <name type="scientific">Aspergillus clavatus (strain ATCC 1007 / CBS 513.65 / DSM 816 / NCTC 3887 / NRRL 1 / QM 1276 / 107)</name>
    <dbReference type="NCBI Taxonomy" id="344612"/>
    <lineage>
        <taxon>Eukaryota</taxon>
        <taxon>Fungi</taxon>
        <taxon>Dikarya</taxon>
        <taxon>Ascomycota</taxon>
        <taxon>Pezizomycotina</taxon>
        <taxon>Eurotiomycetes</taxon>
        <taxon>Eurotiomycetidae</taxon>
        <taxon>Eurotiales</taxon>
        <taxon>Aspergillaceae</taxon>
        <taxon>Aspergillus</taxon>
        <taxon>Aspergillus subgen. Fumigati</taxon>
    </lineage>
</organism>
<dbReference type="eggNOG" id="ENOG502RNVF">
    <property type="taxonomic scope" value="Eukaryota"/>
</dbReference>
<feature type="region of interest" description="Disordered" evidence="1">
    <location>
        <begin position="1"/>
        <end position="42"/>
    </location>
</feature>
<dbReference type="OrthoDB" id="4223756at2759"/>
<dbReference type="RefSeq" id="XP_001269093.1">
    <property type="nucleotide sequence ID" value="XM_001269092.1"/>
</dbReference>
<name>A1CPU6_ASPCL</name>
<dbReference type="AlphaFoldDB" id="A1CPU6"/>
<reference evidence="2 3" key="1">
    <citation type="journal article" date="2008" name="PLoS Genet.">
        <title>Genomic islands in the pathogenic filamentous fungus Aspergillus fumigatus.</title>
        <authorList>
            <person name="Fedorova N.D."/>
            <person name="Khaldi N."/>
            <person name="Joardar V.S."/>
            <person name="Maiti R."/>
            <person name="Amedeo P."/>
            <person name="Anderson M.J."/>
            <person name="Crabtree J."/>
            <person name="Silva J.C."/>
            <person name="Badger J.H."/>
            <person name="Albarraq A."/>
            <person name="Angiuoli S."/>
            <person name="Bussey H."/>
            <person name="Bowyer P."/>
            <person name="Cotty P.J."/>
            <person name="Dyer P.S."/>
            <person name="Egan A."/>
            <person name="Galens K."/>
            <person name="Fraser-Liggett C.M."/>
            <person name="Haas B.J."/>
            <person name="Inman J.M."/>
            <person name="Kent R."/>
            <person name="Lemieux S."/>
            <person name="Malavazi I."/>
            <person name="Orvis J."/>
            <person name="Roemer T."/>
            <person name="Ronning C.M."/>
            <person name="Sundaram J.P."/>
            <person name="Sutton G."/>
            <person name="Turner G."/>
            <person name="Venter J.C."/>
            <person name="White O.R."/>
            <person name="Whitty B.R."/>
            <person name="Youngman P."/>
            <person name="Wolfe K.H."/>
            <person name="Goldman G.H."/>
            <person name="Wortman J.R."/>
            <person name="Jiang B."/>
            <person name="Denning D.W."/>
            <person name="Nierman W.C."/>
        </authorList>
    </citation>
    <scope>NUCLEOTIDE SEQUENCE [LARGE SCALE GENOMIC DNA]</scope>
    <source>
        <strain evidence="3">ATCC 1007 / CBS 513.65 / DSM 816 / NCTC 3887 / NRRL 1</strain>
    </source>
</reference>